<dbReference type="OrthoDB" id="9791874at2"/>
<dbReference type="EMBL" id="FXXI01000008">
    <property type="protein sequence ID" value="SMS02096.1"/>
    <property type="molecule type" value="Genomic_DNA"/>
</dbReference>
<gene>
    <name evidence="2" type="ORF">SBX37_21560</name>
    <name evidence="3" type="ORF">VIM7927_03410</name>
</gene>
<organism evidence="3 4">
    <name type="scientific">Vibrio mangrovi</name>
    <dbReference type="NCBI Taxonomy" id="474394"/>
    <lineage>
        <taxon>Bacteria</taxon>
        <taxon>Pseudomonadati</taxon>
        <taxon>Pseudomonadota</taxon>
        <taxon>Gammaproteobacteria</taxon>
        <taxon>Vibrionales</taxon>
        <taxon>Vibrionaceae</taxon>
        <taxon>Vibrio</taxon>
    </lineage>
</organism>
<keyword evidence="5" id="KW-1185">Reference proteome</keyword>
<feature type="transmembrane region" description="Helical" evidence="1">
    <location>
        <begin position="32"/>
        <end position="50"/>
    </location>
</feature>
<dbReference type="Pfam" id="PF14015">
    <property type="entry name" value="DUF4231"/>
    <property type="match status" value="1"/>
</dbReference>
<name>A0A1Y6IWS8_9VIBR</name>
<evidence type="ECO:0000313" key="2">
    <source>
        <dbReference type="EMBL" id="MDW6005462.1"/>
    </source>
</evidence>
<evidence type="ECO:0000313" key="3">
    <source>
        <dbReference type="EMBL" id="SMS02096.1"/>
    </source>
</evidence>
<reference evidence="3 4" key="1">
    <citation type="submission" date="2017-05" db="EMBL/GenBank/DDBJ databases">
        <authorList>
            <person name="Song R."/>
            <person name="Chenine A.L."/>
            <person name="Ruprecht R.M."/>
        </authorList>
    </citation>
    <scope>NUCLEOTIDE SEQUENCE [LARGE SCALE GENOMIC DNA]</scope>
    <source>
        <strain evidence="3 4">CECT 7927</strain>
    </source>
</reference>
<feature type="transmembrane region" description="Helical" evidence="1">
    <location>
        <begin position="56"/>
        <end position="77"/>
    </location>
</feature>
<accession>A0A1Y6IWS8</accession>
<evidence type="ECO:0000313" key="5">
    <source>
        <dbReference type="Proteomes" id="UP001283366"/>
    </source>
</evidence>
<protein>
    <submittedName>
        <fullName evidence="2">DUF4231 domain-containing protein</fullName>
    </submittedName>
</protein>
<dbReference type="EMBL" id="JAWRCO010000002">
    <property type="protein sequence ID" value="MDW6005462.1"/>
    <property type="molecule type" value="Genomic_DNA"/>
</dbReference>
<dbReference type="NCBIfam" id="NF033634">
    <property type="entry name" value="SLATT_1"/>
    <property type="match status" value="1"/>
</dbReference>
<evidence type="ECO:0000256" key="1">
    <source>
        <dbReference type="SAM" id="Phobius"/>
    </source>
</evidence>
<keyword evidence="1" id="KW-1133">Transmembrane helix</keyword>
<keyword evidence="1" id="KW-0812">Transmembrane</keyword>
<proteinExistence type="predicted"/>
<reference evidence="2 5" key="2">
    <citation type="submission" date="2023-11" db="EMBL/GenBank/DDBJ databases">
        <title>Plant-associative lifestyle of Vibrio porteresiae and its evolutionary dynamics.</title>
        <authorList>
            <person name="Rameshkumar N."/>
            <person name="Kirti K."/>
        </authorList>
    </citation>
    <scope>NUCLEOTIDE SEQUENCE [LARGE SCALE GENOMIC DNA]</scope>
    <source>
        <strain evidence="2 5">MSSRF38</strain>
    </source>
</reference>
<dbReference type="Proteomes" id="UP000196125">
    <property type="component" value="Unassembled WGS sequence"/>
</dbReference>
<dbReference type="InterPro" id="IPR025325">
    <property type="entry name" value="DUF4231"/>
</dbReference>
<keyword evidence="1" id="KW-0472">Membrane</keyword>
<evidence type="ECO:0000313" key="4">
    <source>
        <dbReference type="Proteomes" id="UP000196125"/>
    </source>
</evidence>
<dbReference type="Proteomes" id="UP001283366">
    <property type="component" value="Unassembled WGS sequence"/>
</dbReference>
<dbReference type="RefSeq" id="WP_087482123.1">
    <property type="nucleotide sequence ID" value="NZ_AP024884.1"/>
</dbReference>
<dbReference type="AlphaFoldDB" id="A0A1Y6IWS8"/>
<sequence>MNEQQYIAERVDDQITWYSKKSQKAQRWFKQLRIVEILSAAAIPLIAGFAKDPFPVTLTVSLLGALIAVISSVISLNQFQKNWTEYRTTSESLKHEKVLFLTKTEPYHKEEDSFRLFVQRVESLISKENSAWLQYTQSAQEKNPSEQES</sequence>